<name>A0AAN5DDC3_9BILA</name>
<sequence length="611" mass="70099">SYFSVFDSNGKRGSAILRGHAYFAGHYSECTKIDYQMENRERKFKGQYFRVDIDPFFRPNSRNDSCSVVLLVMTGIEIFWEFGVCLPASCSSAEMRNLFRPAKGSSIDNPVCQFKRPGDITPNLDAGFYITLVIMGVIVAICIASGFVDFYFSERLNNTAFSKSLGWKFFMSCSLYTNISSIYDTSESSKSSQIGPIHCIRFFSMVWVLMSHLFSSWLAIVANGDDIMALGRDLTSEVILNGFFSVDSFFFMSGVLLTFLWFKSFHRQPKETMSVYGWAMFYIHRFLRLSPAYYILIIFYTFVVKQMIRETPLSMNSIVTADSCSDTWWVEMLYLHNYVDHQRPCLGYSWYLAADMQMYLFTPLLIIPLAFKPILGFIVAAIVFIISTATNIFLVYHYHWPAGQNWFHPPDPQQTNFENYNMLMYDSPLIRCQIVYITAWVVAISLMLTVLLGLHDQTNGTELGIFWRAMYSAFNRPAWGIGLSTIVILCYYGYGGPINSFMSWHIWVPLGRLCYSGYLIHIPMIQLTLSQTKDEIYFSNFIDFLITRVISITAVTFFFAIFWSACFELSFGRIEKLLIGGVRTPKSIEKVTIVKGEEAVWGADVEGEIKL</sequence>
<dbReference type="EMBL" id="BTRK01000006">
    <property type="protein sequence ID" value="GMR60112.1"/>
    <property type="molecule type" value="Genomic_DNA"/>
</dbReference>
<feature type="transmembrane region" description="Helical" evidence="1">
    <location>
        <begin position="474"/>
        <end position="494"/>
    </location>
</feature>
<dbReference type="InterPro" id="IPR052728">
    <property type="entry name" value="O2_lipid_transport_reg"/>
</dbReference>
<accession>A0AAN5DDC3</accession>
<feature type="transmembrane region" description="Helical" evidence="1">
    <location>
        <begin position="434"/>
        <end position="454"/>
    </location>
</feature>
<gene>
    <name evidence="3" type="ORF">PMAYCL1PPCAC_30307</name>
</gene>
<feature type="transmembrane region" description="Helical" evidence="1">
    <location>
        <begin position="282"/>
        <end position="303"/>
    </location>
</feature>
<evidence type="ECO:0000256" key="1">
    <source>
        <dbReference type="SAM" id="Phobius"/>
    </source>
</evidence>
<feature type="transmembrane region" description="Helical" evidence="1">
    <location>
        <begin position="506"/>
        <end position="529"/>
    </location>
</feature>
<feature type="transmembrane region" description="Helical" evidence="1">
    <location>
        <begin position="541"/>
        <end position="563"/>
    </location>
</feature>
<organism evidence="3 4">
    <name type="scientific">Pristionchus mayeri</name>
    <dbReference type="NCBI Taxonomy" id="1317129"/>
    <lineage>
        <taxon>Eukaryota</taxon>
        <taxon>Metazoa</taxon>
        <taxon>Ecdysozoa</taxon>
        <taxon>Nematoda</taxon>
        <taxon>Chromadorea</taxon>
        <taxon>Rhabditida</taxon>
        <taxon>Rhabditina</taxon>
        <taxon>Diplogasteromorpha</taxon>
        <taxon>Diplogasteroidea</taxon>
        <taxon>Neodiplogasteridae</taxon>
        <taxon>Pristionchus</taxon>
    </lineage>
</organism>
<feature type="transmembrane region" description="Helical" evidence="1">
    <location>
        <begin position="126"/>
        <end position="152"/>
    </location>
</feature>
<evidence type="ECO:0000313" key="4">
    <source>
        <dbReference type="Proteomes" id="UP001328107"/>
    </source>
</evidence>
<dbReference type="InterPro" id="IPR006621">
    <property type="entry name" value="Nose-resist-to-fluoxetine_N"/>
</dbReference>
<evidence type="ECO:0000313" key="3">
    <source>
        <dbReference type="EMBL" id="GMR60112.1"/>
    </source>
</evidence>
<protein>
    <recommendedName>
        <fullName evidence="2">Nose resistant-to-fluoxetine protein N-terminal domain-containing protein</fullName>
    </recommendedName>
</protein>
<feature type="transmembrane region" description="Helical" evidence="1">
    <location>
        <begin position="199"/>
        <end position="222"/>
    </location>
</feature>
<feature type="transmembrane region" description="Helical" evidence="1">
    <location>
        <begin position="242"/>
        <end position="262"/>
    </location>
</feature>
<dbReference type="InterPro" id="IPR002656">
    <property type="entry name" value="Acyl_transf_3_dom"/>
</dbReference>
<keyword evidence="1" id="KW-0472">Membrane</keyword>
<feature type="domain" description="Nose resistant-to-fluoxetine protein N-terminal" evidence="2">
    <location>
        <begin position="1"/>
        <end position="114"/>
    </location>
</feature>
<feature type="non-terminal residue" evidence="3">
    <location>
        <position position="1"/>
    </location>
</feature>
<keyword evidence="4" id="KW-1185">Reference proteome</keyword>
<dbReference type="PANTHER" id="PTHR11161:SF55">
    <property type="entry name" value="NOSE RESISTANT-TO-FLUOXETINE PROTEIN N-TERMINAL DOMAIN-CONTAINING PROTEIN"/>
    <property type="match status" value="1"/>
</dbReference>
<feature type="transmembrane region" description="Helical" evidence="1">
    <location>
        <begin position="374"/>
        <end position="398"/>
    </location>
</feature>
<dbReference type="Proteomes" id="UP001328107">
    <property type="component" value="Unassembled WGS sequence"/>
</dbReference>
<proteinExistence type="predicted"/>
<dbReference type="Pfam" id="PF01757">
    <property type="entry name" value="Acyl_transf_3"/>
    <property type="match status" value="1"/>
</dbReference>
<dbReference type="Pfam" id="PF20146">
    <property type="entry name" value="NRF"/>
    <property type="match status" value="1"/>
</dbReference>
<dbReference type="AlphaFoldDB" id="A0AAN5DDC3"/>
<keyword evidence="1" id="KW-0812">Transmembrane</keyword>
<reference evidence="4" key="1">
    <citation type="submission" date="2022-10" db="EMBL/GenBank/DDBJ databases">
        <title>Genome assembly of Pristionchus species.</title>
        <authorList>
            <person name="Yoshida K."/>
            <person name="Sommer R.J."/>
        </authorList>
    </citation>
    <scope>NUCLEOTIDE SEQUENCE [LARGE SCALE GENOMIC DNA]</scope>
    <source>
        <strain evidence="4">RS5460</strain>
    </source>
</reference>
<dbReference type="PANTHER" id="PTHR11161">
    <property type="entry name" value="O-ACYLTRANSFERASE"/>
    <property type="match status" value="1"/>
</dbReference>
<feature type="non-terminal residue" evidence="3">
    <location>
        <position position="611"/>
    </location>
</feature>
<comment type="caution">
    <text evidence="3">The sequence shown here is derived from an EMBL/GenBank/DDBJ whole genome shotgun (WGS) entry which is preliminary data.</text>
</comment>
<evidence type="ECO:0000259" key="2">
    <source>
        <dbReference type="SMART" id="SM00703"/>
    </source>
</evidence>
<keyword evidence="1" id="KW-1133">Transmembrane helix</keyword>
<dbReference type="SMART" id="SM00703">
    <property type="entry name" value="NRF"/>
    <property type="match status" value="1"/>
</dbReference>
<dbReference type="GO" id="GO:0016747">
    <property type="term" value="F:acyltransferase activity, transferring groups other than amino-acyl groups"/>
    <property type="evidence" value="ECO:0007669"/>
    <property type="project" value="InterPro"/>
</dbReference>